<gene>
    <name evidence="1" type="ORF">PG993_007175</name>
</gene>
<sequence length="75" mass="8480">MALDPVPCRQNRNARPGSFSFRAHVDNGHSMRLHVLGPSLIYELDRTLMGSGGKQQSVGQRHRLYYAYDAHAIKE</sequence>
<evidence type="ECO:0000313" key="2">
    <source>
        <dbReference type="Proteomes" id="UP001444661"/>
    </source>
</evidence>
<keyword evidence="2" id="KW-1185">Reference proteome</keyword>
<evidence type="ECO:0000313" key="1">
    <source>
        <dbReference type="EMBL" id="KAK8038764.1"/>
    </source>
</evidence>
<accession>A0ABR1SYJ6</accession>
<organism evidence="1 2">
    <name type="scientific">Apiospora rasikravindrae</name>
    <dbReference type="NCBI Taxonomy" id="990691"/>
    <lineage>
        <taxon>Eukaryota</taxon>
        <taxon>Fungi</taxon>
        <taxon>Dikarya</taxon>
        <taxon>Ascomycota</taxon>
        <taxon>Pezizomycotina</taxon>
        <taxon>Sordariomycetes</taxon>
        <taxon>Xylariomycetidae</taxon>
        <taxon>Amphisphaeriales</taxon>
        <taxon>Apiosporaceae</taxon>
        <taxon>Apiospora</taxon>
    </lineage>
</organism>
<comment type="caution">
    <text evidence="1">The sequence shown here is derived from an EMBL/GenBank/DDBJ whole genome shotgun (WGS) entry which is preliminary data.</text>
</comment>
<protein>
    <submittedName>
        <fullName evidence="1">Uncharacterized protein</fullName>
    </submittedName>
</protein>
<reference evidence="1 2" key="1">
    <citation type="submission" date="2023-01" db="EMBL/GenBank/DDBJ databases">
        <title>Analysis of 21 Apiospora genomes using comparative genomics revels a genus with tremendous synthesis potential of carbohydrate active enzymes and secondary metabolites.</title>
        <authorList>
            <person name="Sorensen T."/>
        </authorList>
    </citation>
    <scope>NUCLEOTIDE SEQUENCE [LARGE SCALE GENOMIC DNA]</scope>
    <source>
        <strain evidence="1 2">CBS 33761</strain>
    </source>
</reference>
<dbReference type="EMBL" id="JAQQWK010000006">
    <property type="protein sequence ID" value="KAK8038764.1"/>
    <property type="molecule type" value="Genomic_DNA"/>
</dbReference>
<name>A0ABR1SYJ6_9PEZI</name>
<dbReference type="Proteomes" id="UP001444661">
    <property type="component" value="Unassembled WGS sequence"/>
</dbReference>
<proteinExistence type="predicted"/>